<evidence type="ECO:0000313" key="1">
    <source>
        <dbReference type="EMBL" id="TDV24194.1"/>
    </source>
</evidence>
<dbReference type="AlphaFoldDB" id="A0A4R7UEX2"/>
<dbReference type="EMBL" id="SOCN01000001">
    <property type="protein sequence ID" value="TDV24194.1"/>
    <property type="molecule type" value="Genomic_DNA"/>
</dbReference>
<accession>A0A4R7UEX2</accession>
<dbReference type="Proteomes" id="UP000295757">
    <property type="component" value="Unassembled WGS sequence"/>
</dbReference>
<dbReference type="InterPro" id="IPR054961">
    <property type="entry name" value="MPN499"/>
</dbReference>
<reference evidence="1 2" key="1">
    <citation type="submission" date="2019-03" db="EMBL/GenBank/DDBJ databases">
        <title>Genomic Encyclopedia of Archaeal and Bacterial Type Strains, Phase II (KMG-II): from individual species to whole genera.</title>
        <authorList>
            <person name="Goeker M."/>
        </authorList>
    </citation>
    <scope>NUCLEOTIDE SEQUENCE [LARGE SCALE GENOMIC DNA]</scope>
    <source>
        <strain evidence="1 2">ATCC 35214</strain>
    </source>
</reference>
<dbReference type="OrthoDB" id="399976at2"/>
<dbReference type="RefSeq" id="WP_134110243.1">
    <property type="nucleotide sequence ID" value="NZ_SOCN01000001.1"/>
</dbReference>
<dbReference type="NCBIfam" id="NF045754">
    <property type="entry name" value="MPN499"/>
    <property type="match status" value="1"/>
</dbReference>
<sequence length="156" mass="18941">MKNVKNVKVNQMDNGFWLVPSFLKIFSPKSRNVALKHSFTLVDLIEKNDLQDLNIIFSFNGDTKFQHFNNLLKYRNYDFQLQLNQLSKLGEHDFFDWEVVENLIIRFNFKTIKTLYSGYTFFFTPKYFEYYYQKNKRNEEKLIVQWTKFGLEIISK</sequence>
<proteinExistence type="predicted"/>
<protein>
    <submittedName>
        <fullName evidence="1">Uncharacterized protein</fullName>
    </submittedName>
</protein>
<evidence type="ECO:0000313" key="2">
    <source>
        <dbReference type="Proteomes" id="UP000295757"/>
    </source>
</evidence>
<comment type="caution">
    <text evidence="1">The sequence shown here is derived from an EMBL/GenBank/DDBJ whole genome shotgun (WGS) entry which is preliminary data.</text>
</comment>
<organism evidence="1 2">
    <name type="scientific">Mycoplasmopsis mustelae</name>
    <dbReference type="NCBI Taxonomy" id="171289"/>
    <lineage>
        <taxon>Bacteria</taxon>
        <taxon>Bacillati</taxon>
        <taxon>Mycoplasmatota</taxon>
        <taxon>Mycoplasmoidales</taxon>
        <taxon>Metamycoplasmataceae</taxon>
        <taxon>Mycoplasmopsis</taxon>
    </lineage>
</organism>
<gene>
    <name evidence="1" type="ORF">BCF59_0144</name>
</gene>
<name>A0A4R7UEX2_9BACT</name>
<keyword evidence="2" id="KW-1185">Reference proteome</keyword>